<keyword evidence="6" id="KW-0915">Sodium</keyword>
<feature type="transmembrane region" description="Helical" evidence="11">
    <location>
        <begin position="30"/>
        <end position="49"/>
    </location>
</feature>
<dbReference type="GO" id="GO:0015386">
    <property type="term" value="F:potassium:proton antiporter activity"/>
    <property type="evidence" value="ECO:0007669"/>
    <property type="project" value="TreeGrafter"/>
</dbReference>
<evidence type="ECO:0000256" key="2">
    <source>
        <dbReference type="ARBA" id="ARBA00022448"/>
    </source>
</evidence>
<feature type="transmembrane region" description="Helical" evidence="11">
    <location>
        <begin position="319"/>
        <end position="341"/>
    </location>
</feature>
<feature type="transmembrane region" description="Helical" evidence="11">
    <location>
        <begin position="361"/>
        <end position="379"/>
    </location>
</feature>
<keyword evidence="3" id="KW-1003">Cell membrane</keyword>
<evidence type="ECO:0000313" key="13">
    <source>
        <dbReference type="EMBL" id="GGO29118.1"/>
    </source>
</evidence>
<dbReference type="InterPro" id="IPR018490">
    <property type="entry name" value="cNMP-bd_dom_sf"/>
</dbReference>
<evidence type="ECO:0000256" key="8">
    <source>
        <dbReference type="ARBA" id="ARBA00023136"/>
    </source>
</evidence>
<dbReference type="Pfam" id="PF00999">
    <property type="entry name" value="Na_H_Exchanger"/>
    <property type="match status" value="1"/>
</dbReference>
<dbReference type="Pfam" id="PF00027">
    <property type="entry name" value="cNMP_binding"/>
    <property type="match status" value="1"/>
</dbReference>
<organism evidence="13 14">
    <name type="scientific">Gemmobacter aquaticus</name>
    <dbReference type="NCBI Taxonomy" id="490185"/>
    <lineage>
        <taxon>Bacteria</taxon>
        <taxon>Pseudomonadati</taxon>
        <taxon>Pseudomonadota</taxon>
        <taxon>Alphaproteobacteria</taxon>
        <taxon>Rhodobacterales</taxon>
        <taxon>Paracoccaceae</taxon>
        <taxon>Gemmobacter</taxon>
    </lineage>
</organism>
<reference evidence="13 14" key="1">
    <citation type="journal article" date="2014" name="Int. J. Syst. Evol. Microbiol.">
        <title>Complete genome sequence of Corynebacterium casei LMG S-19264T (=DSM 44701T), isolated from a smear-ripened cheese.</title>
        <authorList>
            <consortium name="US DOE Joint Genome Institute (JGI-PGF)"/>
            <person name="Walter F."/>
            <person name="Albersmeier A."/>
            <person name="Kalinowski J."/>
            <person name="Ruckert C."/>
        </authorList>
    </citation>
    <scope>NUCLEOTIDE SEQUENCE [LARGE SCALE GENOMIC DNA]</scope>
    <source>
        <strain evidence="13 14">CGMCC 1.7029</strain>
    </source>
</reference>
<feature type="transmembrane region" description="Helical" evidence="11">
    <location>
        <begin position="99"/>
        <end position="122"/>
    </location>
</feature>
<feature type="transmembrane region" description="Helical" evidence="11">
    <location>
        <begin position="391"/>
        <end position="408"/>
    </location>
</feature>
<evidence type="ECO:0000256" key="1">
    <source>
        <dbReference type="ARBA" id="ARBA00004651"/>
    </source>
</evidence>
<dbReference type="PROSITE" id="PS50042">
    <property type="entry name" value="CNMP_BINDING_3"/>
    <property type="match status" value="1"/>
</dbReference>
<accession>A0A917YKX8</accession>
<dbReference type="InterPro" id="IPR000595">
    <property type="entry name" value="cNMP-bd_dom"/>
</dbReference>
<keyword evidence="14" id="KW-1185">Reference proteome</keyword>
<evidence type="ECO:0000256" key="6">
    <source>
        <dbReference type="ARBA" id="ARBA00023053"/>
    </source>
</evidence>
<evidence type="ECO:0000256" key="9">
    <source>
        <dbReference type="ARBA" id="ARBA00023201"/>
    </source>
</evidence>
<dbReference type="AlphaFoldDB" id="A0A917YKX8"/>
<dbReference type="PANTHER" id="PTHR10110:SF86">
    <property type="entry name" value="SODIUM_HYDROGEN EXCHANGER 7"/>
    <property type="match status" value="1"/>
</dbReference>
<dbReference type="SUPFAM" id="SSF51206">
    <property type="entry name" value="cAMP-binding domain-like"/>
    <property type="match status" value="1"/>
</dbReference>
<dbReference type="Gene3D" id="6.10.140.1330">
    <property type="match status" value="1"/>
</dbReference>
<dbReference type="OrthoDB" id="9809206at2"/>
<evidence type="ECO:0000256" key="4">
    <source>
        <dbReference type="ARBA" id="ARBA00022692"/>
    </source>
</evidence>
<name>A0A917YKX8_9RHOB</name>
<keyword evidence="2" id="KW-0813">Transport</keyword>
<dbReference type="InterPro" id="IPR014710">
    <property type="entry name" value="RmlC-like_jellyroll"/>
</dbReference>
<dbReference type="GO" id="GO:0005886">
    <property type="term" value="C:plasma membrane"/>
    <property type="evidence" value="ECO:0007669"/>
    <property type="project" value="UniProtKB-SubCell"/>
</dbReference>
<comment type="caution">
    <text evidence="13">The sequence shown here is derived from an EMBL/GenBank/DDBJ whole genome shotgun (WGS) entry which is preliminary data.</text>
</comment>
<comment type="subcellular location">
    <subcellularLocation>
        <location evidence="1">Cell membrane</location>
        <topology evidence="1">Multi-pass membrane protein</topology>
    </subcellularLocation>
</comment>
<dbReference type="PANTHER" id="PTHR10110">
    <property type="entry name" value="SODIUM/HYDROGEN EXCHANGER"/>
    <property type="match status" value="1"/>
</dbReference>
<feature type="region of interest" description="Disordered" evidence="10">
    <location>
        <begin position="835"/>
        <end position="867"/>
    </location>
</feature>
<dbReference type="RefSeq" id="WP_146285013.1">
    <property type="nucleotide sequence ID" value="NZ_BMLP01000001.1"/>
</dbReference>
<feature type="transmembrane region" description="Helical" evidence="11">
    <location>
        <begin position="173"/>
        <end position="191"/>
    </location>
</feature>
<dbReference type="PROSITE" id="PS00888">
    <property type="entry name" value="CNMP_BINDING_1"/>
    <property type="match status" value="1"/>
</dbReference>
<dbReference type="InterPro" id="IPR006153">
    <property type="entry name" value="Cation/H_exchanger_TM"/>
</dbReference>
<keyword evidence="4 11" id="KW-0812">Transmembrane</keyword>
<dbReference type="GO" id="GO:0098719">
    <property type="term" value="P:sodium ion import across plasma membrane"/>
    <property type="evidence" value="ECO:0007669"/>
    <property type="project" value="TreeGrafter"/>
</dbReference>
<keyword evidence="5 11" id="KW-1133">Transmembrane helix</keyword>
<evidence type="ECO:0000256" key="3">
    <source>
        <dbReference type="ARBA" id="ARBA00022475"/>
    </source>
</evidence>
<feature type="transmembrane region" description="Helical" evidence="11">
    <location>
        <begin position="291"/>
        <end position="312"/>
    </location>
</feature>
<dbReference type="Gene3D" id="2.60.120.10">
    <property type="entry name" value="Jelly Rolls"/>
    <property type="match status" value="1"/>
</dbReference>
<keyword evidence="7" id="KW-0406">Ion transport</keyword>
<keyword evidence="9" id="KW-0739">Sodium transport</keyword>
<sequence>MEIVLLVSALAILFIVIALAEPVADRLRLPYSVVLAVLGATLGAASVGLSTTYGDQLSTEVQALLALPIKSSVFLYIFLPTLVFQVALGLDLRRMLDDWVPILVMAVLAVIVATAFVGIALVPFSPMPAIACLLLGAIVSTTDPSAVVSIFRSLSAPQRLARIVEGESLLNDAAAIALFGFFLSFVMAGVPNPTLRDALVGLPTIILMGIAIGWIMARAALTCMRLMDAWPMAQLSFSIAVPYATYVLADHVFHASGVVAVVVAGITLNWVGPGRLAPAVWTNLREVWDLLAHWAGALIFVMASLLIPRLLADARWTDFLLILVVVVAATAARMVMLWGVLPLLSHFKLSPKVERPYRITILWGGLRGAVTLALALAVTENWRVPADIRREVGILATGFTLFTLFVQGTTLRRVIRRLGLTRLSPLDLALSRQVVAVALQNVREEVAERVRDHALTREIVRSEAKSFAGRLDQAVTQAEVDSGIRQKDRIPLGLIAMSGFERDLILDAFHEQELAPAEAEQMLTNVDNLIEATRIGGRAGYMAAGRRALGAGRRLRFAVWLHNRLRLSWPLAPMTASRFEILLNQRRVLDELHGFIDGKIRRIHGRRVAELLHEVLKVRQGDNEKALEALRLQYPGYAEELERRFIRRLSLRLEEREYDTLLKDGLIGKELHAALRQSLTDARKRVVQRPPLDLTVQKSEMLRQLPALAGLDAAQLRMVQRRISTVYVPPGEVLIRLGDPARHVFFIASGAVEVEFAGQRQRLGRGELFGQLGILTRRPRRAQVTALTHCTLLRLDETRFLDLLARNDTLRQAVAESTKRRGLLDPIARTVVESPDAEAPVLDLTQQEPLDLSPPEDPPGAAKPVTQ</sequence>
<evidence type="ECO:0000256" key="11">
    <source>
        <dbReference type="SAM" id="Phobius"/>
    </source>
</evidence>
<dbReference type="GO" id="GO:0051453">
    <property type="term" value="P:regulation of intracellular pH"/>
    <property type="evidence" value="ECO:0007669"/>
    <property type="project" value="TreeGrafter"/>
</dbReference>
<feature type="domain" description="Cyclic nucleotide-binding" evidence="12">
    <location>
        <begin position="707"/>
        <end position="821"/>
    </location>
</feature>
<evidence type="ECO:0000259" key="12">
    <source>
        <dbReference type="PROSITE" id="PS50042"/>
    </source>
</evidence>
<evidence type="ECO:0000256" key="10">
    <source>
        <dbReference type="SAM" id="MobiDB-lite"/>
    </source>
</evidence>
<gene>
    <name evidence="13" type="ORF">GCM10010991_12670</name>
</gene>
<dbReference type="InterPro" id="IPR018488">
    <property type="entry name" value="cNMP-bd_CS"/>
</dbReference>
<dbReference type="GO" id="GO:0015385">
    <property type="term" value="F:sodium:proton antiporter activity"/>
    <property type="evidence" value="ECO:0007669"/>
    <property type="project" value="InterPro"/>
</dbReference>
<protein>
    <submittedName>
        <fullName evidence="13">Sodium:proton antiporter</fullName>
    </submittedName>
</protein>
<feature type="transmembrane region" description="Helical" evidence="11">
    <location>
        <begin position="253"/>
        <end position="271"/>
    </location>
</feature>
<keyword evidence="8 11" id="KW-0472">Membrane</keyword>
<dbReference type="CDD" id="cd00038">
    <property type="entry name" value="CAP_ED"/>
    <property type="match status" value="1"/>
</dbReference>
<dbReference type="InterPro" id="IPR018422">
    <property type="entry name" value="Cation/H_exchanger_CPA1"/>
</dbReference>
<dbReference type="Proteomes" id="UP000598196">
    <property type="component" value="Unassembled WGS sequence"/>
</dbReference>
<proteinExistence type="predicted"/>
<feature type="transmembrane region" description="Helical" evidence="11">
    <location>
        <begin position="129"/>
        <end position="153"/>
    </location>
</feature>
<evidence type="ECO:0000256" key="7">
    <source>
        <dbReference type="ARBA" id="ARBA00023065"/>
    </source>
</evidence>
<evidence type="ECO:0000313" key="14">
    <source>
        <dbReference type="Proteomes" id="UP000598196"/>
    </source>
</evidence>
<dbReference type="EMBL" id="BMLP01000001">
    <property type="protein sequence ID" value="GGO29118.1"/>
    <property type="molecule type" value="Genomic_DNA"/>
</dbReference>
<feature type="transmembrane region" description="Helical" evidence="11">
    <location>
        <begin position="198"/>
        <end position="217"/>
    </location>
</feature>
<dbReference type="SMART" id="SM00100">
    <property type="entry name" value="cNMP"/>
    <property type="match status" value="1"/>
</dbReference>
<evidence type="ECO:0000256" key="5">
    <source>
        <dbReference type="ARBA" id="ARBA00022989"/>
    </source>
</evidence>